<name>S3CIU1_OPHP1</name>
<sequence length="92" mass="9960">MATAEYKDAGLTDGRSDVDDSAGQQTQTRHRALELSELLLRSLGAATVRFQQLALQLQVVLCENTARPRGGKSKHGGRGDRAINESLGRSRP</sequence>
<feature type="compositionally biased region" description="Basic and acidic residues" evidence="1">
    <location>
        <begin position="1"/>
        <end position="18"/>
    </location>
</feature>
<evidence type="ECO:0000256" key="1">
    <source>
        <dbReference type="SAM" id="MobiDB-lite"/>
    </source>
</evidence>
<dbReference type="HOGENOM" id="CLU_2413852_0_0_1"/>
<reference evidence="2 3" key="1">
    <citation type="journal article" date="2013" name="BMC Genomics">
        <title>The genome and transcriptome of the pine saprophyte Ophiostoma piceae, and a comparison with the bark beetle-associated pine pathogen Grosmannia clavigera.</title>
        <authorList>
            <person name="Haridas S."/>
            <person name="Wang Y."/>
            <person name="Lim L."/>
            <person name="Massoumi Alamouti S."/>
            <person name="Jackman S."/>
            <person name="Docking R."/>
            <person name="Robertson G."/>
            <person name="Birol I."/>
            <person name="Bohlmann J."/>
            <person name="Breuil C."/>
        </authorList>
    </citation>
    <scope>NUCLEOTIDE SEQUENCE [LARGE SCALE GENOMIC DNA]</scope>
    <source>
        <strain evidence="2 3">UAMH 11346</strain>
    </source>
</reference>
<dbReference type="AlphaFoldDB" id="S3CIU1"/>
<dbReference type="EMBL" id="KE148153">
    <property type="protein sequence ID" value="EPE06313.1"/>
    <property type="molecule type" value="Genomic_DNA"/>
</dbReference>
<organism evidence="2 3">
    <name type="scientific">Ophiostoma piceae (strain UAMH 11346)</name>
    <name type="common">Sap stain fungus</name>
    <dbReference type="NCBI Taxonomy" id="1262450"/>
    <lineage>
        <taxon>Eukaryota</taxon>
        <taxon>Fungi</taxon>
        <taxon>Dikarya</taxon>
        <taxon>Ascomycota</taxon>
        <taxon>Pezizomycotina</taxon>
        <taxon>Sordariomycetes</taxon>
        <taxon>Sordariomycetidae</taxon>
        <taxon>Ophiostomatales</taxon>
        <taxon>Ophiostomataceae</taxon>
        <taxon>Ophiostoma</taxon>
    </lineage>
</organism>
<protein>
    <submittedName>
        <fullName evidence="2">Uncharacterized protein</fullName>
    </submittedName>
</protein>
<accession>S3CIU1</accession>
<feature type="region of interest" description="Disordered" evidence="1">
    <location>
        <begin position="65"/>
        <end position="92"/>
    </location>
</feature>
<dbReference type="VEuPathDB" id="FungiDB:F503_02441"/>
<feature type="region of interest" description="Disordered" evidence="1">
    <location>
        <begin position="1"/>
        <end position="28"/>
    </location>
</feature>
<gene>
    <name evidence="2" type="ORF">F503_02441</name>
</gene>
<proteinExistence type="predicted"/>
<keyword evidence="3" id="KW-1185">Reference proteome</keyword>
<evidence type="ECO:0000313" key="2">
    <source>
        <dbReference type="EMBL" id="EPE06313.1"/>
    </source>
</evidence>
<evidence type="ECO:0000313" key="3">
    <source>
        <dbReference type="Proteomes" id="UP000016923"/>
    </source>
</evidence>
<dbReference type="Proteomes" id="UP000016923">
    <property type="component" value="Unassembled WGS sequence"/>
</dbReference>